<dbReference type="RefSeq" id="WP_240983830.1">
    <property type="nucleotide sequence ID" value="NZ_CDGJ01000061.1"/>
</dbReference>
<dbReference type="AlphaFoldDB" id="A0A8S0W1Y0"/>
<comment type="subcellular location">
    <subcellularLocation>
        <location evidence="1">Cytoplasm</location>
    </subcellularLocation>
</comment>
<dbReference type="CDD" id="cd00956">
    <property type="entry name" value="Transaldolase_FSA"/>
    <property type="match status" value="1"/>
</dbReference>
<evidence type="ECO:0000313" key="7">
    <source>
        <dbReference type="Proteomes" id="UP001071230"/>
    </source>
</evidence>
<keyword evidence="7" id="KW-1185">Reference proteome</keyword>
<dbReference type="InterPro" id="IPR001585">
    <property type="entry name" value="TAL/FSA"/>
</dbReference>
<dbReference type="NCBIfam" id="NF009299">
    <property type="entry name" value="PRK12656.1"/>
    <property type="match status" value="1"/>
</dbReference>
<dbReference type="InterPro" id="IPR018225">
    <property type="entry name" value="Transaldolase_AS"/>
</dbReference>
<evidence type="ECO:0000256" key="1">
    <source>
        <dbReference type="ARBA" id="ARBA00004496"/>
    </source>
</evidence>
<dbReference type="EC" id="2.2.1.2" evidence="5"/>
<evidence type="ECO:0000313" key="6">
    <source>
        <dbReference type="EMBL" id="CEJ07648.1"/>
    </source>
</evidence>
<keyword evidence="2" id="KW-0963">Cytoplasm</keyword>
<keyword evidence="4" id="KW-0704">Schiff base</keyword>
<dbReference type="SUPFAM" id="SSF51569">
    <property type="entry name" value="Aldolase"/>
    <property type="match status" value="1"/>
</dbReference>
<reference evidence="5" key="2">
    <citation type="submission" date="2020-01" db="EMBL/GenBank/DDBJ databases">
        <authorList>
            <person name="Hornung B."/>
        </authorList>
    </citation>
    <scope>NUCLEOTIDE SEQUENCE</scope>
    <source>
        <strain evidence="5">PacBioINE</strain>
    </source>
</reference>
<evidence type="ECO:0000256" key="2">
    <source>
        <dbReference type="ARBA" id="ARBA00022490"/>
    </source>
</evidence>
<dbReference type="GO" id="GO:0016832">
    <property type="term" value="F:aldehyde-lyase activity"/>
    <property type="evidence" value="ECO:0007669"/>
    <property type="project" value="InterPro"/>
</dbReference>
<dbReference type="EMBL" id="LR746496">
    <property type="protein sequence ID" value="CAA7600108.1"/>
    <property type="molecule type" value="Genomic_DNA"/>
</dbReference>
<dbReference type="GO" id="GO:0005737">
    <property type="term" value="C:cytoplasm"/>
    <property type="evidence" value="ECO:0007669"/>
    <property type="project" value="UniProtKB-SubCell"/>
</dbReference>
<reference evidence="6" key="1">
    <citation type="submission" date="2014-11" db="EMBL/GenBank/DDBJ databases">
        <authorList>
            <person name="Hornung B.V."/>
        </authorList>
    </citation>
    <scope>NUCLEOTIDE SEQUENCE</scope>
    <source>
        <strain evidence="6">INE</strain>
    </source>
</reference>
<evidence type="ECO:0000313" key="5">
    <source>
        <dbReference type="EMBL" id="CAA7600108.1"/>
    </source>
</evidence>
<keyword evidence="3 5" id="KW-0808">Transferase</keyword>
<name>A0A8S0W1Y0_9FIRM</name>
<organism evidence="5">
    <name type="scientific">Acididesulfobacillus acetoxydans</name>
    <dbReference type="NCBI Taxonomy" id="1561005"/>
    <lineage>
        <taxon>Bacteria</taxon>
        <taxon>Bacillati</taxon>
        <taxon>Bacillota</taxon>
        <taxon>Clostridia</taxon>
        <taxon>Eubacteriales</taxon>
        <taxon>Peptococcaceae</taxon>
        <taxon>Acididesulfobacillus</taxon>
    </lineage>
</organism>
<evidence type="ECO:0000256" key="4">
    <source>
        <dbReference type="ARBA" id="ARBA00023270"/>
    </source>
</evidence>
<dbReference type="Proteomes" id="UP001071230">
    <property type="component" value="Unassembled WGS sequence"/>
</dbReference>
<dbReference type="KEGG" id="aacx:DEACI_0758"/>
<dbReference type="GO" id="GO:0005975">
    <property type="term" value="P:carbohydrate metabolic process"/>
    <property type="evidence" value="ECO:0007669"/>
    <property type="project" value="InterPro"/>
</dbReference>
<dbReference type="EMBL" id="CDGJ01000061">
    <property type="protein sequence ID" value="CEJ07648.1"/>
    <property type="molecule type" value="Genomic_DNA"/>
</dbReference>
<dbReference type="InterPro" id="IPR033919">
    <property type="entry name" value="TSA/FSA_arc/bac"/>
</dbReference>
<dbReference type="GO" id="GO:0004801">
    <property type="term" value="F:transaldolase activity"/>
    <property type="evidence" value="ECO:0007669"/>
    <property type="project" value="UniProtKB-EC"/>
</dbReference>
<dbReference type="PANTHER" id="PTHR10683:SF36">
    <property type="entry name" value="TRANSALDOLASE"/>
    <property type="match status" value="1"/>
</dbReference>
<protein>
    <submittedName>
        <fullName evidence="5">Transaldolase</fullName>
        <ecNumber evidence="5">2.2.1.2</ecNumber>
    </submittedName>
</protein>
<evidence type="ECO:0000256" key="3">
    <source>
        <dbReference type="ARBA" id="ARBA00022679"/>
    </source>
</evidence>
<dbReference type="InterPro" id="IPR013785">
    <property type="entry name" value="Aldolase_TIM"/>
</dbReference>
<dbReference type="Proteomes" id="UP000836597">
    <property type="component" value="Chromosome"/>
</dbReference>
<dbReference type="PROSITE" id="PS01054">
    <property type="entry name" value="TRANSALDOLASE_1"/>
    <property type="match status" value="1"/>
</dbReference>
<sequence>MLYLLDTANLADIKRSYDLYPIAGVTTNPTIIAREKTDFLQRILEIRSIIGENAMLHVQALSKSADKIVSEAEYLNEKVGGNLYIKIPVIPQGIKAMKLLKEKGVKTTATAIFTPQQALMAAVAGAEFLAPYVNRLDNICADGISVVGEIVQLLQLYHLPAKVLAASFKSVEQVHKVSLYGSHAITASPEIIDALLQHPLTDASVDRFVKDWEEVYGVGKITKDL</sequence>
<dbReference type="Pfam" id="PF00923">
    <property type="entry name" value="TAL_FSA"/>
    <property type="match status" value="1"/>
</dbReference>
<proteinExistence type="predicted"/>
<gene>
    <name evidence="5" type="ORF">DEACI_0758</name>
    <name evidence="6" type="ORF">DEACI_2114</name>
</gene>
<dbReference type="PANTHER" id="PTHR10683">
    <property type="entry name" value="TRANSALDOLASE"/>
    <property type="match status" value="1"/>
</dbReference>
<accession>A0A8S0W1Y0</accession>
<dbReference type="Gene3D" id="3.20.20.70">
    <property type="entry name" value="Aldolase class I"/>
    <property type="match status" value="1"/>
</dbReference>
<dbReference type="FunFam" id="3.20.20.70:FF:000018">
    <property type="entry name" value="Probable transaldolase"/>
    <property type="match status" value="1"/>
</dbReference>